<comment type="caution">
    <text evidence="3">The sequence shown here is derived from an EMBL/GenBank/DDBJ whole genome shotgun (WGS) entry which is preliminary data.</text>
</comment>
<dbReference type="Pfam" id="PF02545">
    <property type="entry name" value="Maf"/>
    <property type="match status" value="1"/>
</dbReference>
<dbReference type="EMBL" id="JAQMWT010000334">
    <property type="protein sequence ID" value="KAJ8604331.1"/>
    <property type="molecule type" value="Genomic_DNA"/>
</dbReference>
<dbReference type="AlphaFoldDB" id="A0AAD7XMH2"/>
<gene>
    <name evidence="3" type="ORF">CTAYLR_002501</name>
</gene>
<reference evidence="3" key="1">
    <citation type="submission" date="2023-01" db="EMBL/GenBank/DDBJ databases">
        <title>Metagenome sequencing of chrysophaentin producing Chrysophaeum taylorii.</title>
        <authorList>
            <person name="Davison J."/>
            <person name="Bewley C."/>
        </authorList>
    </citation>
    <scope>NUCLEOTIDE SEQUENCE</scope>
    <source>
        <strain evidence="3">NIES-1699</strain>
    </source>
</reference>
<organism evidence="3 4">
    <name type="scientific">Chrysophaeum taylorii</name>
    <dbReference type="NCBI Taxonomy" id="2483200"/>
    <lineage>
        <taxon>Eukaryota</taxon>
        <taxon>Sar</taxon>
        <taxon>Stramenopiles</taxon>
        <taxon>Ochrophyta</taxon>
        <taxon>Pelagophyceae</taxon>
        <taxon>Pelagomonadales</taxon>
        <taxon>Pelagomonadaceae</taxon>
        <taxon>Chrysophaeum</taxon>
    </lineage>
</organism>
<name>A0AAD7XMH2_9STRA</name>
<keyword evidence="4" id="KW-1185">Reference proteome</keyword>
<dbReference type="SUPFAM" id="SSF52972">
    <property type="entry name" value="ITPase-like"/>
    <property type="match status" value="1"/>
</dbReference>
<sequence>MVLALAMVVSLETALESVARMPPNAPAFILGSSSSSRRALLGATGASFETMVPDIDEKAIGDREGDPETLVRLVATSKADALVSKLPADSRVLLTGDQVVVFEGTIREKPVDVDECRAFISSYGRCTTVGAVCLHALDTGKRVIGVHEASVTFDPIPDTVVDALIKDHADAMLQCAGGLMVEHPLLQPFVTEVSGGLDSIMGLSTHLVLRLLDDLAA</sequence>
<evidence type="ECO:0000256" key="1">
    <source>
        <dbReference type="ARBA" id="ARBA00022801"/>
    </source>
</evidence>
<dbReference type="GO" id="GO:0047429">
    <property type="term" value="F:nucleoside triphosphate diphosphatase activity"/>
    <property type="evidence" value="ECO:0007669"/>
    <property type="project" value="InterPro"/>
</dbReference>
<dbReference type="PANTHER" id="PTHR43213:SF4">
    <property type="entry name" value="7-METHYL-GTP PYROPHOSPHATASE"/>
    <property type="match status" value="1"/>
</dbReference>
<evidence type="ECO:0000313" key="4">
    <source>
        <dbReference type="Proteomes" id="UP001230188"/>
    </source>
</evidence>
<proteinExistence type="inferred from homology"/>
<feature type="signal peptide" evidence="2">
    <location>
        <begin position="1"/>
        <end position="19"/>
    </location>
</feature>
<keyword evidence="2" id="KW-0732">Signal</keyword>
<dbReference type="PIRSF" id="PIRSF006305">
    <property type="entry name" value="Maf"/>
    <property type="match status" value="1"/>
</dbReference>
<dbReference type="InterPro" id="IPR029001">
    <property type="entry name" value="ITPase-like_fam"/>
</dbReference>
<dbReference type="HAMAP" id="MF_00528">
    <property type="entry name" value="Maf"/>
    <property type="match status" value="1"/>
</dbReference>
<evidence type="ECO:0000256" key="2">
    <source>
        <dbReference type="SAM" id="SignalP"/>
    </source>
</evidence>
<keyword evidence="1" id="KW-0378">Hydrolase</keyword>
<dbReference type="Gene3D" id="3.90.950.10">
    <property type="match status" value="1"/>
</dbReference>
<evidence type="ECO:0000313" key="3">
    <source>
        <dbReference type="EMBL" id="KAJ8604331.1"/>
    </source>
</evidence>
<dbReference type="PANTHER" id="PTHR43213">
    <property type="entry name" value="BIFUNCTIONAL DTTP/UTP PYROPHOSPHATASE/METHYLTRANSFERASE PROTEIN-RELATED"/>
    <property type="match status" value="1"/>
</dbReference>
<protein>
    <recommendedName>
        <fullName evidence="5">Maf-like protein</fullName>
    </recommendedName>
</protein>
<evidence type="ECO:0008006" key="5">
    <source>
        <dbReference type="Google" id="ProtNLM"/>
    </source>
</evidence>
<accession>A0AAD7XMH2</accession>
<feature type="chain" id="PRO_5042102319" description="Maf-like protein" evidence="2">
    <location>
        <begin position="20"/>
        <end position="217"/>
    </location>
</feature>
<dbReference type="Proteomes" id="UP001230188">
    <property type="component" value="Unassembled WGS sequence"/>
</dbReference>
<dbReference type="InterPro" id="IPR003697">
    <property type="entry name" value="Maf-like"/>
</dbReference>